<evidence type="ECO:0000313" key="5">
    <source>
        <dbReference type="EMBL" id="QBD83682.1"/>
    </source>
</evidence>
<keyword evidence="1" id="KW-0813">Transport</keyword>
<dbReference type="GO" id="GO:0016887">
    <property type="term" value="F:ATP hydrolysis activity"/>
    <property type="evidence" value="ECO:0007669"/>
    <property type="project" value="InterPro"/>
</dbReference>
<dbReference type="EMBL" id="CP035758">
    <property type="protein sequence ID" value="QBD83682.1"/>
    <property type="molecule type" value="Genomic_DNA"/>
</dbReference>
<dbReference type="AlphaFoldDB" id="A0A4P6K6M1"/>
<dbReference type="PROSITE" id="PS50893">
    <property type="entry name" value="ABC_TRANSPORTER_2"/>
    <property type="match status" value="1"/>
</dbReference>
<evidence type="ECO:0000256" key="1">
    <source>
        <dbReference type="ARBA" id="ARBA00022448"/>
    </source>
</evidence>
<keyword evidence="6" id="KW-1185">Reference proteome</keyword>
<dbReference type="Pfam" id="PF00005">
    <property type="entry name" value="ABC_tran"/>
    <property type="match status" value="1"/>
</dbReference>
<dbReference type="CDD" id="cd03230">
    <property type="entry name" value="ABC_DR_subfamily_A"/>
    <property type="match status" value="1"/>
</dbReference>
<dbReference type="GO" id="GO:0005524">
    <property type="term" value="F:ATP binding"/>
    <property type="evidence" value="ECO:0007669"/>
    <property type="project" value="UniProtKB-KW"/>
</dbReference>
<dbReference type="InterPro" id="IPR003439">
    <property type="entry name" value="ABC_transporter-like_ATP-bd"/>
</dbReference>
<dbReference type="InterPro" id="IPR050763">
    <property type="entry name" value="ABC_transporter_ATP-binding"/>
</dbReference>
<organism evidence="5 6">
    <name type="scientific">Ktedonosporobacter rubrisoli</name>
    <dbReference type="NCBI Taxonomy" id="2509675"/>
    <lineage>
        <taxon>Bacteria</taxon>
        <taxon>Bacillati</taxon>
        <taxon>Chloroflexota</taxon>
        <taxon>Ktedonobacteria</taxon>
        <taxon>Ktedonobacterales</taxon>
        <taxon>Ktedonosporobacteraceae</taxon>
        <taxon>Ktedonosporobacter</taxon>
    </lineage>
</organism>
<evidence type="ECO:0000259" key="4">
    <source>
        <dbReference type="PROSITE" id="PS50893"/>
    </source>
</evidence>
<name>A0A4P6K6M1_KTERU</name>
<accession>A0A4P6K6M1</accession>
<proteinExistence type="predicted"/>
<keyword evidence="2" id="KW-0547">Nucleotide-binding</keyword>
<reference evidence="5 6" key="1">
    <citation type="submission" date="2019-01" db="EMBL/GenBank/DDBJ databases">
        <title>Ktedonosporobacter rubrisoli SCAWS-G2.</title>
        <authorList>
            <person name="Huang Y."/>
            <person name="Yan B."/>
        </authorList>
    </citation>
    <scope>NUCLEOTIDE SEQUENCE [LARGE SCALE GENOMIC DNA]</scope>
    <source>
        <strain evidence="5 6">SCAWS-G2</strain>
    </source>
</reference>
<evidence type="ECO:0000256" key="3">
    <source>
        <dbReference type="ARBA" id="ARBA00022840"/>
    </source>
</evidence>
<keyword evidence="3 5" id="KW-0067">ATP-binding</keyword>
<sequence>MKADEQRTRQDDELGQDIAHQAPSLRLAISRNRPEEPAGRAAIRIEGLVRRFAGFTAVDNLQLHIPYGEIYGFLGSNGAGKTTTIKMLVGLLEPDSGKAWIAGHNMWAEPVAAKAALGYVADRSILYERLSGREFLGFLGQVRGLSLAETEERTAHLLALLELSEYAERLCGSYSLGMKRKLALAGALLHQPQVLILDEPFNGLDPRSTRHLKDLLLQLAQAGTAIMLSTHDLAIAEEICQRVGIIHRGKLLAEGSATELRQLARASNLEAVFLNLTNRQPEEASI</sequence>
<protein>
    <submittedName>
        <fullName evidence="5">ABC transporter ATP-binding protein</fullName>
    </submittedName>
</protein>
<dbReference type="KEGG" id="kbs:EPA93_35095"/>
<dbReference type="PROSITE" id="PS00211">
    <property type="entry name" value="ABC_TRANSPORTER_1"/>
    <property type="match status" value="1"/>
</dbReference>
<dbReference type="SMART" id="SM00382">
    <property type="entry name" value="AAA"/>
    <property type="match status" value="1"/>
</dbReference>
<dbReference type="PANTHER" id="PTHR42711">
    <property type="entry name" value="ABC TRANSPORTER ATP-BINDING PROTEIN"/>
    <property type="match status" value="1"/>
</dbReference>
<dbReference type="InterPro" id="IPR003593">
    <property type="entry name" value="AAA+_ATPase"/>
</dbReference>
<dbReference type="InterPro" id="IPR017871">
    <property type="entry name" value="ABC_transporter-like_CS"/>
</dbReference>
<dbReference type="InterPro" id="IPR027417">
    <property type="entry name" value="P-loop_NTPase"/>
</dbReference>
<evidence type="ECO:0000313" key="6">
    <source>
        <dbReference type="Proteomes" id="UP000290365"/>
    </source>
</evidence>
<dbReference type="PANTHER" id="PTHR42711:SF19">
    <property type="entry name" value="DOXORUBICIN RESISTANCE ATP-BINDING PROTEIN DRRA"/>
    <property type="match status" value="1"/>
</dbReference>
<dbReference type="Gene3D" id="3.40.50.300">
    <property type="entry name" value="P-loop containing nucleotide triphosphate hydrolases"/>
    <property type="match status" value="1"/>
</dbReference>
<evidence type="ECO:0000256" key="2">
    <source>
        <dbReference type="ARBA" id="ARBA00022741"/>
    </source>
</evidence>
<feature type="domain" description="ABC transporter" evidence="4">
    <location>
        <begin position="43"/>
        <end position="273"/>
    </location>
</feature>
<dbReference type="Proteomes" id="UP000290365">
    <property type="component" value="Chromosome"/>
</dbReference>
<dbReference type="OrthoDB" id="9804819at2"/>
<dbReference type="SUPFAM" id="SSF52540">
    <property type="entry name" value="P-loop containing nucleoside triphosphate hydrolases"/>
    <property type="match status" value="1"/>
</dbReference>
<gene>
    <name evidence="5" type="ORF">EPA93_35095</name>
</gene>